<dbReference type="GO" id="GO:0006351">
    <property type="term" value="P:DNA-templated transcription"/>
    <property type="evidence" value="ECO:0007669"/>
    <property type="project" value="InterPro"/>
</dbReference>
<dbReference type="PANTHER" id="PTHR31668">
    <property type="entry name" value="GLUCOSE TRANSPORT TRANSCRIPTION REGULATOR RGT1-RELATED-RELATED"/>
    <property type="match status" value="1"/>
</dbReference>
<dbReference type="InParanoid" id="V5F9X7"/>
<evidence type="ECO:0000256" key="1">
    <source>
        <dbReference type="ARBA" id="ARBA00023242"/>
    </source>
</evidence>
<sequence>MADKLYIAETPKEVKEAKGLHLITQSTPNGQATQIILEELADVYGTEWTTTLINISTNEQKKEWFLRLNPNGRIPTLVDNTRSPPFPVIETSAQLLYLIDTYDKKHQFGFTDELERNEALQWLFFWHGGGAPYQGQVNHFTKAAPEKIPYAITRFRNETLRVFGVLEIQLSGKFTGEPKEYLAGKGKGKYSVADIKAWAWIKNWERSGFTKEEVSQFPHLLQWVDRIAARPAVQRGIGSKYTRAHTDQSDVVHAIAVAIASWGVDCTFVLAVEPRSNKVKKQELDLGREMLNWDAIAASEGFPNSSLDRYGDFTPEISAVEDAMEDILSPQVYNEDPSTADDQSRSYHSEDVEHPLDLSPASSINPGSSPQGVGSETSQKEDYASTNHSLDEMQDFTAQLFGISAESDPWLLRHCRFDEHGLRRFYKVHFRNVADISEPGRVPVHFMIASNDLVEGFKSDTALSAPEQDLRIELENLIPAEDGRRLFKLFLTHVFPLFPVISRSQLRVVAPSLLPEVSEIQKIPIHLLAAVYASAVPFVPYDSYLCVSNVYRKPPADQIWRIAYRDIQIHMHNPRLSVLQAALLYQHKPRSGSTSAVADTPFHSSFMGTVVGLATSLGLHLDCQTWRIPSWEKRLRRRLWWITFSEDKWRSLSSSRPSFINRDDWQVSELTDSDFEMDTAGSHLDTILNVSTDEIQQALPFRLLCSLAQIAEDVYKAFYTVRTIGELSTNIRASLETVRPLRGRLSRWYSSLPESLRLRKIFESEPSIEEVGLTAPVHFAYLTLELYLYRAVLRPLARSGPTGPQCVALDNSATQEDFVIEPDIRAGAEAIIDAAERCAEVVIEFVTNLNSSDFCGFWYSWSRVGFAVMSNFVMLLLIQAPTEARAAKARKLVERWRKVLRLQSRYHEQMNLGMLRLDAMHWIGVDETFRLSSRVDNAIHINGVE</sequence>
<dbReference type="SUPFAM" id="SSF52833">
    <property type="entry name" value="Thioredoxin-like"/>
    <property type="match status" value="1"/>
</dbReference>
<dbReference type="OrthoDB" id="1924787at2759"/>
<dbReference type="InterPro" id="IPR040079">
    <property type="entry name" value="Glutathione_S-Trfase"/>
</dbReference>
<feature type="compositionally biased region" description="Basic and acidic residues" evidence="2">
    <location>
        <begin position="342"/>
        <end position="356"/>
    </location>
</feature>
<evidence type="ECO:0000256" key="2">
    <source>
        <dbReference type="SAM" id="MobiDB-lite"/>
    </source>
</evidence>
<evidence type="ECO:0000259" key="3">
    <source>
        <dbReference type="PROSITE" id="PS50404"/>
    </source>
</evidence>
<name>V5F9X7_BYSSN</name>
<dbReference type="CDD" id="cd03048">
    <property type="entry name" value="GST_N_Ure2p_like"/>
    <property type="match status" value="1"/>
</dbReference>
<keyword evidence="1" id="KW-0539">Nucleus</keyword>
<feature type="region of interest" description="Disordered" evidence="2">
    <location>
        <begin position="333"/>
        <end position="386"/>
    </location>
</feature>
<dbReference type="GO" id="GO:0005634">
    <property type="term" value="C:nucleus"/>
    <property type="evidence" value="ECO:0007669"/>
    <property type="project" value="TreeGrafter"/>
</dbReference>
<dbReference type="GO" id="GO:0008270">
    <property type="term" value="F:zinc ion binding"/>
    <property type="evidence" value="ECO:0007669"/>
    <property type="project" value="InterPro"/>
</dbReference>
<evidence type="ECO:0000313" key="6">
    <source>
        <dbReference type="Proteomes" id="UP000018001"/>
    </source>
</evidence>
<dbReference type="CDD" id="cd12148">
    <property type="entry name" value="fungal_TF_MHR"/>
    <property type="match status" value="1"/>
</dbReference>
<protein>
    <submittedName>
        <fullName evidence="5">Fungal specific transcription factor domain protein</fullName>
    </submittedName>
</protein>
<dbReference type="InterPro" id="IPR050797">
    <property type="entry name" value="Carb_Metab_Trans_Reg"/>
</dbReference>
<dbReference type="Gene3D" id="1.20.1050.10">
    <property type="match status" value="1"/>
</dbReference>
<dbReference type="InterPro" id="IPR010987">
    <property type="entry name" value="Glutathione-S-Trfase_C-like"/>
</dbReference>
<dbReference type="PROSITE" id="PS50404">
    <property type="entry name" value="GST_NTER"/>
    <property type="match status" value="1"/>
</dbReference>
<dbReference type="HOGENOM" id="CLU_006632_3_0_1"/>
<dbReference type="PROSITE" id="PS50405">
    <property type="entry name" value="GST_CTER"/>
    <property type="match status" value="1"/>
</dbReference>
<dbReference type="SFLD" id="SFLDG00358">
    <property type="entry name" value="Main_(cytGST)"/>
    <property type="match status" value="1"/>
</dbReference>
<dbReference type="InterPro" id="IPR007219">
    <property type="entry name" value="XnlR_reg_dom"/>
</dbReference>
<evidence type="ECO:0000259" key="4">
    <source>
        <dbReference type="PROSITE" id="PS50405"/>
    </source>
</evidence>
<dbReference type="AlphaFoldDB" id="V5F9X7"/>
<dbReference type="Pfam" id="PF13409">
    <property type="entry name" value="GST_N_2"/>
    <property type="match status" value="1"/>
</dbReference>
<organism evidence="5 6">
    <name type="scientific">Byssochlamys spectabilis (strain No. 5 / NBRC 109023)</name>
    <name type="common">Paecilomyces variotii</name>
    <dbReference type="NCBI Taxonomy" id="1356009"/>
    <lineage>
        <taxon>Eukaryota</taxon>
        <taxon>Fungi</taxon>
        <taxon>Dikarya</taxon>
        <taxon>Ascomycota</taxon>
        <taxon>Pezizomycotina</taxon>
        <taxon>Eurotiomycetes</taxon>
        <taxon>Eurotiomycetidae</taxon>
        <taxon>Eurotiales</taxon>
        <taxon>Thermoascaceae</taxon>
        <taxon>Paecilomyces</taxon>
    </lineage>
</organism>
<dbReference type="GO" id="GO:0001080">
    <property type="term" value="P:nitrogen catabolite activation of transcription from RNA polymerase II promoter"/>
    <property type="evidence" value="ECO:0007669"/>
    <property type="project" value="TreeGrafter"/>
</dbReference>
<dbReference type="EMBL" id="BAUL01000043">
    <property type="protein sequence ID" value="GAD93059.1"/>
    <property type="molecule type" value="Genomic_DNA"/>
</dbReference>
<dbReference type="InterPro" id="IPR036282">
    <property type="entry name" value="Glutathione-S-Trfase_C_sf"/>
</dbReference>
<dbReference type="Gene3D" id="3.40.30.10">
    <property type="entry name" value="Glutaredoxin"/>
    <property type="match status" value="1"/>
</dbReference>
<dbReference type="InterPro" id="IPR004045">
    <property type="entry name" value="Glutathione_S-Trfase_N"/>
</dbReference>
<keyword evidence="6" id="KW-1185">Reference proteome</keyword>
<feature type="domain" description="GST N-terminal" evidence="3">
    <location>
        <begin position="17"/>
        <end position="106"/>
    </location>
</feature>
<dbReference type="Proteomes" id="UP000018001">
    <property type="component" value="Unassembled WGS sequence"/>
</dbReference>
<dbReference type="SUPFAM" id="SSF47616">
    <property type="entry name" value="GST C-terminal domain-like"/>
    <property type="match status" value="1"/>
</dbReference>
<dbReference type="Pfam" id="PF14497">
    <property type="entry name" value="GST_C_3"/>
    <property type="match status" value="1"/>
</dbReference>
<dbReference type="Pfam" id="PF04082">
    <property type="entry name" value="Fungal_trans"/>
    <property type="match status" value="1"/>
</dbReference>
<feature type="compositionally biased region" description="Polar residues" evidence="2">
    <location>
        <begin position="360"/>
        <end position="377"/>
    </location>
</feature>
<evidence type="ECO:0000313" key="5">
    <source>
        <dbReference type="EMBL" id="GAD93059.1"/>
    </source>
</evidence>
<accession>V5F9X7</accession>
<dbReference type="eggNOG" id="KOG0867">
    <property type="taxonomic scope" value="Eukaryota"/>
</dbReference>
<dbReference type="SMART" id="SM00906">
    <property type="entry name" value="Fungal_trans"/>
    <property type="match status" value="1"/>
</dbReference>
<proteinExistence type="predicted"/>
<feature type="domain" description="GST C-terminal" evidence="4">
    <location>
        <begin position="88"/>
        <end position="248"/>
    </location>
</feature>
<dbReference type="SFLD" id="SFLDS00019">
    <property type="entry name" value="Glutathione_Transferase_(cytos"/>
    <property type="match status" value="1"/>
</dbReference>
<dbReference type="PANTHER" id="PTHR31668:SF4">
    <property type="entry name" value="TRANSCRIPTIONAL ACTIVATOR PROTEIN DAL81"/>
    <property type="match status" value="1"/>
</dbReference>
<reference evidence="6" key="1">
    <citation type="journal article" date="2014" name="Genome Announc.">
        <title>Draft genome sequence of the formaldehyde-resistant fungus Byssochlamys spectabilis No. 5 (anamorph Paecilomyces variotii No. 5) (NBRC109023).</title>
        <authorList>
            <person name="Oka T."/>
            <person name="Ekino K."/>
            <person name="Fukuda K."/>
            <person name="Nomura Y."/>
        </authorList>
    </citation>
    <scope>NUCLEOTIDE SEQUENCE [LARGE SCALE GENOMIC DNA]</scope>
    <source>
        <strain evidence="6">No. 5 / NBRC 109023</strain>
    </source>
</reference>
<dbReference type="GO" id="GO:0003677">
    <property type="term" value="F:DNA binding"/>
    <property type="evidence" value="ECO:0007669"/>
    <property type="project" value="InterPro"/>
</dbReference>
<dbReference type="InterPro" id="IPR036249">
    <property type="entry name" value="Thioredoxin-like_sf"/>
</dbReference>
<gene>
    <name evidence="5" type="ORF">PVAR5_1659</name>
</gene>
<comment type="caution">
    <text evidence="5">The sequence shown here is derived from an EMBL/GenBank/DDBJ whole genome shotgun (WGS) entry which is preliminary data.</text>
</comment>
<dbReference type="InterPro" id="IPR004046">
    <property type="entry name" value="GST_C"/>
</dbReference>